<dbReference type="EC" id="3.1.3.16" evidence="2"/>
<dbReference type="InterPro" id="IPR001932">
    <property type="entry name" value="PPM-type_phosphatase-like_dom"/>
</dbReference>
<organism evidence="2 3">
    <name type="scientific">Methylacidimicrobium tartarophylax</name>
    <dbReference type="NCBI Taxonomy" id="1041768"/>
    <lineage>
        <taxon>Bacteria</taxon>
        <taxon>Pseudomonadati</taxon>
        <taxon>Verrucomicrobiota</taxon>
        <taxon>Methylacidimicrobium</taxon>
    </lineage>
</organism>
<dbReference type="EMBL" id="CABFVA020000076">
    <property type="protein sequence ID" value="VVM06874.1"/>
    <property type="molecule type" value="Genomic_DNA"/>
</dbReference>
<dbReference type="Gene3D" id="3.60.40.10">
    <property type="entry name" value="PPM-type phosphatase domain"/>
    <property type="match status" value="1"/>
</dbReference>
<name>A0A5E6MN76_9BACT</name>
<dbReference type="GO" id="GO:0004722">
    <property type="term" value="F:protein serine/threonine phosphatase activity"/>
    <property type="evidence" value="ECO:0007669"/>
    <property type="project" value="UniProtKB-EC"/>
</dbReference>
<dbReference type="RefSeq" id="WP_142660286.1">
    <property type="nucleotide sequence ID" value="NZ_CABFVA020000076.1"/>
</dbReference>
<dbReference type="AlphaFoldDB" id="A0A5E6MN76"/>
<gene>
    <name evidence="2" type="primary">prpC</name>
    <name evidence="2" type="synonym">phpP</name>
    <name evidence="2" type="ORF">MAMT_01442</name>
</gene>
<dbReference type="PROSITE" id="PS51746">
    <property type="entry name" value="PPM_2"/>
    <property type="match status" value="1"/>
</dbReference>
<dbReference type="InterPro" id="IPR036457">
    <property type="entry name" value="PPM-type-like_dom_sf"/>
</dbReference>
<feature type="domain" description="PPM-type phosphatase" evidence="1">
    <location>
        <begin position="2"/>
        <end position="242"/>
    </location>
</feature>
<dbReference type="Pfam" id="PF13672">
    <property type="entry name" value="PP2C_2"/>
    <property type="match status" value="1"/>
</dbReference>
<keyword evidence="3" id="KW-1185">Reference proteome</keyword>
<dbReference type="CDD" id="cd00143">
    <property type="entry name" value="PP2Cc"/>
    <property type="match status" value="1"/>
</dbReference>
<dbReference type="SMART" id="SM00331">
    <property type="entry name" value="PP2C_SIG"/>
    <property type="match status" value="1"/>
</dbReference>
<protein>
    <submittedName>
        <fullName evidence="2">PPM family protein phosphatase</fullName>
        <ecNumber evidence="2">3.1.3.16</ecNumber>
    </submittedName>
</protein>
<dbReference type="SMART" id="SM00332">
    <property type="entry name" value="PP2Cc"/>
    <property type="match status" value="1"/>
</dbReference>
<dbReference type="Proteomes" id="UP000334923">
    <property type="component" value="Unassembled WGS sequence"/>
</dbReference>
<reference evidence="2 3" key="1">
    <citation type="submission" date="2019-09" db="EMBL/GenBank/DDBJ databases">
        <authorList>
            <person name="Cremers G."/>
        </authorList>
    </citation>
    <scope>NUCLEOTIDE SEQUENCE [LARGE SCALE GENOMIC DNA]</scope>
    <source>
        <strain evidence="2">4A</strain>
    </source>
</reference>
<keyword evidence="2" id="KW-0378">Hydrolase</keyword>
<dbReference type="SUPFAM" id="SSF81606">
    <property type="entry name" value="PP2C-like"/>
    <property type="match status" value="1"/>
</dbReference>
<sequence length="250" mass="27173">MNFDTASLTGRGGRADNEDACDWTAGGGLTAWVVADGLGGEQGGEIASRLAVETFLESFRLDPFLSSEALLSYVAQADRTIQVRQAADENLARMGSTIVAAVCDGQRLRAIHLGDSRFYWFRRGKVFFQTKDHSLPQALCDAGIIAPEEVRSHPNRNVLLGCLGSPDRPTPSVSPEWEIEPGSALLLCTDGFWAPLREEEMEGTLLHAANAADWLARMLELRHQREPALSDNDNYTAIGVFAGGIQSPKD</sequence>
<evidence type="ECO:0000313" key="2">
    <source>
        <dbReference type="EMBL" id="VVM06874.1"/>
    </source>
</evidence>
<evidence type="ECO:0000259" key="1">
    <source>
        <dbReference type="PROSITE" id="PS51746"/>
    </source>
</evidence>
<accession>A0A5E6MN76</accession>
<dbReference type="OrthoDB" id="9801841at2"/>
<evidence type="ECO:0000313" key="3">
    <source>
        <dbReference type="Proteomes" id="UP000334923"/>
    </source>
</evidence>
<proteinExistence type="predicted"/>